<keyword evidence="1" id="KW-0812">Transmembrane</keyword>
<evidence type="ECO:0000313" key="2">
    <source>
        <dbReference type="EMBL" id="MDZ7276994.1"/>
    </source>
</evidence>
<dbReference type="EMBL" id="JAOBTT010000001">
    <property type="protein sequence ID" value="MDZ7276994.1"/>
    <property type="molecule type" value="Genomic_DNA"/>
</dbReference>
<proteinExistence type="predicted"/>
<evidence type="ECO:0000256" key="1">
    <source>
        <dbReference type="SAM" id="Phobius"/>
    </source>
</evidence>
<sequence length="180" mass="21187">MLAVNLLPWRARDWQRRRQHSLAWLCVIATLGACLILALWLRGHQQLQLQRQHALAADAALVALQQQRAQQQVLLQQRAQLLQSQHDREQRRLTYKRWQLFWQQLPDVMPASLWLSRIARREQLMTLEGTAQDMVDVRDFRQRLAAHSLLRAVKPATVQRQPDGHYRFALQARLKEGPDE</sequence>
<organism evidence="2 3">
    <name type="scientific">Pantoea eucrina</name>
    <dbReference type="NCBI Taxonomy" id="472693"/>
    <lineage>
        <taxon>Bacteria</taxon>
        <taxon>Pseudomonadati</taxon>
        <taxon>Pseudomonadota</taxon>
        <taxon>Gammaproteobacteria</taxon>
        <taxon>Enterobacterales</taxon>
        <taxon>Erwiniaceae</taxon>
        <taxon>Pantoea</taxon>
    </lineage>
</organism>
<keyword evidence="1" id="KW-0472">Membrane</keyword>
<dbReference type="InterPro" id="IPR052534">
    <property type="entry name" value="Extracell_DNA_Util/SecSys_Comp"/>
</dbReference>
<name>A0ABU5LAM5_9GAMM</name>
<dbReference type="Pfam" id="PF05137">
    <property type="entry name" value="PilN"/>
    <property type="match status" value="1"/>
</dbReference>
<dbReference type="Proteomes" id="UP001288620">
    <property type="component" value="Unassembled WGS sequence"/>
</dbReference>
<comment type="caution">
    <text evidence="2">The sequence shown here is derived from an EMBL/GenBank/DDBJ whole genome shotgun (WGS) entry which is preliminary data.</text>
</comment>
<keyword evidence="3" id="KW-1185">Reference proteome</keyword>
<dbReference type="InterPro" id="IPR007813">
    <property type="entry name" value="PilN"/>
</dbReference>
<feature type="transmembrane region" description="Helical" evidence="1">
    <location>
        <begin position="21"/>
        <end position="41"/>
    </location>
</feature>
<gene>
    <name evidence="2" type="ORF">N4G40_01670</name>
</gene>
<evidence type="ECO:0000313" key="3">
    <source>
        <dbReference type="Proteomes" id="UP001288620"/>
    </source>
</evidence>
<accession>A0ABU5LAM5</accession>
<dbReference type="RefSeq" id="WP_322541184.1">
    <property type="nucleotide sequence ID" value="NZ_JAOBTT010000001.1"/>
</dbReference>
<keyword evidence="1" id="KW-1133">Transmembrane helix</keyword>
<dbReference type="PANTHER" id="PTHR40278:SF1">
    <property type="entry name" value="DNA UTILIZATION PROTEIN HOFN"/>
    <property type="match status" value="1"/>
</dbReference>
<reference evidence="3" key="1">
    <citation type="submission" date="2023-07" db="EMBL/GenBank/DDBJ databases">
        <title>Structural and functional analysis of rice phyllospheric bacteria for their antimicrobial properties and defense elicitation against blast disease.</title>
        <authorList>
            <person name="Sahu K.P."/>
            <person name="Asharani P."/>
            <person name="Kumar M."/>
            <person name="Reddy B."/>
            <person name="Kumar A."/>
        </authorList>
    </citation>
    <scope>NUCLEOTIDE SEQUENCE [LARGE SCALE GENOMIC DNA]</scope>
    <source>
        <strain evidence="3">OsEp_Plm_30P10</strain>
    </source>
</reference>
<dbReference type="PANTHER" id="PTHR40278">
    <property type="entry name" value="DNA UTILIZATION PROTEIN HOFN"/>
    <property type="match status" value="1"/>
</dbReference>
<protein>
    <submittedName>
        <fullName evidence="2">PilN domain-containing protein</fullName>
    </submittedName>
</protein>